<evidence type="ECO:0000256" key="1">
    <source>
        <dbReference type="ARBA" id="ARBA00023002"/>
    </source>
</evidence>
<dbReference type="SUPFAM" id="SSF51430">
    <property type="entry name" value="NAD(P)-linked oxidoreductase"/>
    <property type="match status" value="1"/>
</dbReference>
<dbReference type="FunFam" id="3.20.20.100:FF:000004">
    <property type="entry name" value="Oxidoreductase, aldo/keto reductase"/>
    <property type="match status" value="1"/>
</dbReference>
<dbReference type="Proteomes" id="UP000242146">
    <property type="component" value="Unassembled WGS sequence"/>
</dbReference>
<organism evidence="3 4">
    <name type="scientific">Hesseltinella vesiculosa</name>
    <dbReference type="NCBI Taxonomy" id="101127"/>
    <lineage>
        <taxon>Eukaryota</taxon>
        <taxon>Fungi</taxon>
        <taxon>Fungi incertae sedis</taxon>
        <taxon>Mucoromycota</taxon>
        <taxon>Mucoromycotina</taxon>
        <taxon>Mucoromycetes</taxon>
        <taxon>Mucorales</taxon>
        <taxon>Cunninghamellaceae</taxon>
        <taxon>Hesseltinella</taxon>
    </lineage>
</organism>
<dbReference type="EMBL" id="MCGT01000013">
    <property type="protein sequence ID" value="ORX54437.1"/>
    <property type="molecule type" value="Genomic_DNA"/>
</dbReference>
<dbReference type="CDD" id="cd19079">
    <property type="entry name" value="AKR_EcYajO-like"/>
    <property type="match status" value="1"/>
</dbReference>
<evidence type="ECO:0000313" key="3">
    <source>
        <dbReference type="EMBL" id="ORX54437.1"/>
    </source>
</evidence>
<dbReference type="GO" id="GO:0005829">
    <property type="term" value="C:cytosol"/>
    <property type="evidence" value="ECO:0007669"/>
    <property type="project" value="UniProtKB-ARBA"/>
</dbReference>
<dbReference type="STRING" id="101127.A0A1X2GI59"/>
<dbReference type="Pfam" id="PF00248">
    <property type="entry name" value="Aldo_ket_red"/>
    <property type="match status" value="1"/>
</dbReference>
<evidence type="ECO:0000259" key="2">
    <source>
        <dbReference type="Pfam" id="PF00248"/>
    </source>
</evidence>
<dbReference type="InterPro" id="IPR050523">
    <property type="entry name" value="AKR_Detox_Biosynth"/>
</dbReference>
<gene>
    <name evidence="3" type="ORF">DM01DRAFT_1321756</name>
</gene>
<dbReference type="InterPro" id="IPR036812">
    <property type="entry name" value="NAD(P)_OxRdtase_dom_sf"/>
</dbReference>
<dbReference type="InterPro" id="IPR023210">
    <property type="entry name" value="NADP_OxRdtase_dom"/>
</dbReference>
<keyword evidence="4" id="KW-1185">Reference proteome</keyword>
<sequence length="342" mass="38445">MEYVRLGKTGLQVSRLCLGMMSYGDPNWGNGKWVKGEEESLALMKLAWDAGINFWDTANVYGNGASERLVGKAIKTFNIPRSRLVVATKCYFPVLDGSDDMLKVSRNDPRLVNNMGLSRKHIFDAVHASLERLDCGYIDILYIHRFDPNTPIEETMEALNDLVRSGKVRYLGASSMYAWQFARMNDLAERKGWAKFVVMQNYHNALYREEEREMIPYLQDQGIAMAPWSPLAQGILARPLDEKSPRSSDDFIVNYLFGAGFTDADKAIADRVGEVAAKHGVSRAQVAIAWSLSKPYMTSPIVGISKKQYLDDAVAALSLNLTLEEVQFIDEPYQPKKVVGRI</sequence>
<dbReference type="AlphaFoldDB" id="A0A1X2GI59"/>
<protein>
    <submittedName>
        <fullName evidence="3">Aldo/keto reductase</fullName>
    </submittedName>
</protein>
<dbReference type="Gene3D" id="3.20.20.100">
    <property type="entry name" value="NADP-dependent oxidoreductase domain"/>
    <property type="match status" value="1"/>
</dbReference>
<proteinExistence type="predicted"/>
<evidence type="ECO:0000313" key="4">
    <source>
        <dbReference type="Proteomes" id="UP000242146"/>
    </source>
</evidence>
<dbReference type="PANTHER" id="PTHR43364">
    <property type="entry name" value="NADH-SPECIFIC METHYLGLYOXAL REDUCTASE-RELATED"/>
    <property type="match status" value="1"/>
</dbReference>
<name>A0A1X2GI59_9FUNG</name>
<feature type="domain" description="NADP-dependent oxidoreductase" evidence="2">
    <location>
        <begin position="15"/>
        <end position="331"/>
    </location>
</feature>
<keyword evidence="1" id="KW-0560">Oxidoreductase</keyword>
<dbReference type="OrthoDB" id="37537at2759"/>
<reference evidence="3 4" key="1">
    <citation type="submission" date="2016-07" db="EMBL/GenBank/DDBJ databases">
        <title>Pervasive Adenine N6-methylation of Active Genes in Fungi.</title>
        <authorList>
            <consortium name="DOE Joint Genome Institute"/>
            <person name="Mondo S.J."/>
            <person name="Dannebaum R.O."/>
            <person name="Kuo R.C."/>
            <person name="Labutti K."/>
            <person name="Haridas S."/>
            <person name="Kuo A."/>
            <person name="Salamov A."/>
            <person name="Ahrendt S.R."/>
            <person name="Lipzen A."/>
            <person name="Sullivan W."/>
            <person name="Andreopoulos W.B."/>
            <person name="Clum A."/>
            <person name="Lindquist E."/>
            <person name="Daum C."/>
            <person name="Ramamoorthy G.K."/>
            <person name="Gryganskyi A."/>
            <person name="Culley D."/>
            <person name="Magnuson J.K."/>
            <person name="James T.Y."/>
            <person name="O'Malley M.A."/>
            <person name="Stajich J.E."/>
            <person name="Spatafora J.W."/>
            <person name="Visel A."/>
            <person name="Grigoriev I.V."/>
        </authorList>
    </citation>
    <scope>NUCLEOTIDE SEQUENCE [LARGE SCALE GENOMIC DNA]</scope>
    <source>
        <strain evidence="3 4">NRRL 3301</strain>
    </source>
</reference>
<comment type="caution">
    <text evidence="3">The sequence shown here is derived from an EMBL/GenBank/DDBJ whole genome shotgun (WGS) entry which is preliminary data.</text>
</comment>
<dbReference type="GO" id="GO:0016491">
    <property type="term" value="F:oxidoreductase activity"/>
    <property type="evidence" value="ECO:0007669"/>
    <property type="project" value="UniProtKB-KW"/>
</dbReference>
<dbReference type="PANTHER" id="PTHR43364:SF15">
    <property type="entry name" value="ARYL-ALCOHOL DEHYDROGENASE AAD16-RELATED"/>
    <property type="match status" value="1"/>
</dbReference>
<accession>A0A1X2GI59</accession>